<dbReference type="AlphaFoldDB" id="A0A433Q606"/>
<dbReference type="SUPFAM" id="SSF81383">
    <property type="entry name" value="F-box domain"/>
    <property type="match status" value="1"/>
</dbReference>
<dbReference type="PANTHER" id="PTHR13318">
    <property type="entry name" value="PARTNER OF PAIRED, ISOFORM B-RELATED"/>
    <property type="match status" value="1"/>
</dbReference>
<organism evidence="2 3">
    <name type="scientific">Jimgerdemannia flammicorona</name>
    <dbReference type="NCBI Taxonomy" id="994334"/>
    <lineage>
        <taxon>Eukaryota</taxon>
        <taxon>Fungi</taxon>
        <taxon>Fungi incertae sedis</taxon>
        <taxon>Mucoromycota</taxon>
        <taxon>Mucoromycotina</taxon>
        <taxon>Endogonomycetes</taxon>
        <taxon>Endogonales</taxon>
        <taxon>Endogonaceae</taxon>
        <taxon>Jimgerdemannia</taxon>
    </lineage>
</organism>
<feature type="domain" description="F-box" evidence="1">
    <location>
        <begin position="48"/>
        <end position="81"/>
    </location>
</feature>
<dbReference type="InterPro" id="IPR036047">
    <property type="entry name" value="F-box-like_dom_sf"/>
</dbReference>
<dbReference type="Gene3D" id="3.80.10.10">
    <property type="entry name" value="Ribonuclease Inhibitor"/>
    <property type="match status" value="1"/>
</dbReference>
<evidence type="ECO:0000313" key="3">
    <source>
        <dbReference type="Proteomes" id="UP000274822"/>
    </source>
</evidence>
<dbReference type="SUPFAM" id="SSF52047">
    <property type="entry name" value="RNI-like"/>
    <property type="match status" value="1"/>
</dbReference>
<name>A0A433Q606_9FUNG</name>
<dbReference type="GO" id="GO:0031146">
    <property type="term" value="P:SCF-dependent proteasomal ubiquitin-dependent protein catabolic process"/>
    <property type="evidence" value="ECO:0007669"/>
    <property type="project" value="TreeGrafter"/>
</dbReference>
<reference evidence="2 3" key="1">
    <citation type="journal article" date="2018" name="New Phytol.">
        <title>Phylogenomics of Endogonaceae and evolution of mycorrhizas within Mucoromycota.</title>
        <authorList>
            <person name="Chang Y."/>
            <person name="Desiro A."/>
            <person name="Na H."/>
            <person name="Sandor L."/>
            <person name="Lipzen A."/>
            <person name="Clum A."/>
            <person name="Barry K."/>
            <person name="Grigoriev I.V."/>
            <person name="Martin F.M."/>
            <person name="Stajich J.E."/>
            <person name="Smith M.E."/>
            <person name="Bonito G."/>
            <person name="Spatafora J.W."/>
        </authorList>
    </citation>
    <scope>NUCLEOTIDE SEQUENCE [LARGE SCALE GENOMIC DNA]</scope>
    <source>
        <strain evidence="2 3">AD002</strain>
    </source>
</reference>
<dbReference type="Pfam" id="PF12937">
    <property type="entry name" value="F-box-like"/>
    <property type="match status" value="1"/>
</dbReference>
<proteinExistence type="predicted"/>
<comment type="caution">
    <text evidence="2">The sequence shown here is derived from an EMBL/GenBank/DDBJ whole genome shotgun (WGS) entry which is preliminary data.</text>
</comment>
<accession>A0A433Q606</accession>
<dbReference type="GO" id="GO:0019005">
    <property type="term" value="C:SCF ubiquitin ligase complex"/>
    <property type="evidence" value="ECO:0007669"/>
    <property type="project" value="TreeGrafter"/>
</dbReference>
<dbReference type="InterPro" id="IPR032675">
    <property type="entry name" value="LRR_dom_sf"/>
</dbReference>
<dbReference type="InterPro" id="IPR001810">
    <property type="entry name" value="F-box_dom"/>
</dbReference>
<evidence type="ECO:0000313" key="2">
    <source>
        <dbReference type="EMBL" id="RUS25211.1"/>
    </source>
</evidence>
<gene>
    <name evidence="2" type="ORF">BC938DRAFT_472475</name>
</gene>
<protein>
    <recommendedName>
        <fullName evidence="1">F-box domain-containing protein</fullName>
    </recommendedName>
</protein>
<evidence type="ECO:0000259" key="1">
    <source>
        <dbReference type="Pfam" id="PF12937"/>
    </source>
</evidence>
<dbReference type="Proteomes" id="UP000274822">
    <property type="component" value="Unassembled WGS sequence"/>
</dbReference>
<keyword evidence="3" id="KW-1185">Reference proteome</keyword>
<dbReference type="Gene3D" id="1.20.1280.50">
    <property type="match status" value="1"/>
</dbReference>
<dbReference type="PANTHER" id="PTHR13318:SF190">
    <property type="entry name" value="PARTNER OF PAIRED, ISOFORM B"/>
    <property type="match status" value="1"/>
</dbReference>
<sequence>MLVKAINHPSHGTVLNLTTFIALSEENTNLSPAAPRRVEHDPPSSSDSSLPPELLLEIVKQAILDDLDVLACSLVCKSWYMTLMTNVRLQNLKTINLLRKGDSVDDLDTNLNYTRRLVDLLAVSKRSGLNHHHRIESIFVRPDDLIFHQDLPFQQDFPDAQDFMVSVFAIMFPNLRSIYLNYVLGTEGLRFLERVVPYCATVQTLEITELPTDDSPSFSEQLFLSNFVRALSHNLTTLCLDSITMNNELAEIETLSDALIVNNGSYANLISTSEQLSDSLLLKIGTRFPDLTHLLLSGPMRQQPASGALSYIMARCKTLNSLTLRSVDIIDDAFFEVLAYTGKNLRTLTVYGDQQVTGSSLSSEIIRWENLEELDISYCEGLSKRFFKIVLAACSKLCCLRLPDHLRADDNLAAVLIGHNFERKYAKQWERKKQLAGI</sequence>
<dbReference type="EMBL" id="RBNJ01013603">
    <property type="protein sequence ID" value="RUS25211.1"/>
    <property type="molecule type" value="Genomic_DNA"/>
</dbReference>